<dbReference type="AlphaFoldDB" id="A0AB33JRG9"/>
<reference evidence="2" key="1">
    <citation type="submission" date="2024-07" db="EMBL/GenBank/DDBJ databases">
        <title>Complete genome sequences of cellulolytic bacteria, Kitasatospora sp. CMC57 and Streptomyces sp. CMC78, isolated from Japanese agricultural soil.</title>
        <authorList>
            <person name="Hashimoto T."/>
            <person name="Ito M."/>
            <person name="Iwamoto M."/>
            <person name="Fukahori D."/>
            <person name="Shoda T."/>
            <person name="Sakoda M."/>
            <person name="Morohoshi T."/>
            <person name="Mitsuboshi M."/>
            <person name="Nishizawa T."/>
        </authorList>
    </citation>
    <scope>NUCLEOTIDE SEQUENCE</scope>
    <source>
        <strain evidence="2">CMC57</strain>
    </source>
</reference>
<protein>
    <submittedName>
        <fullName evidence="2">Uncharacterized protein</fullName>
    </submittedName>
</protein>
<accession>A0AB33JRG9</accession>
<sequence length="64" mass="6986">MGELAERIQERARPGWTAGEGRGFDRAEYVSGSALSFGECGCPMPECPIRAGDGERLRLDRGTR</sequence>
<feature type="region of interest" description="Disordered" evidence="1">
    <location>
        <begin position="1"/>
        <end position="22"/>
    </location>
</feature>
<evidence type="ECO:0000256" key="1">
    <source>
        <dbReference type="SAM" id="MobiDB-lite"/>
    </source>
</evidence>
<organism evidence="2">
    <name type="scientific">Kitasatospora sp. CMC57</name>
    <dbReference type="NCBI Taxonomy" id="3231513"/>
    <lineage>
        <taxon>Bacteria</taxon>
        <taxon>Bacillati</taxon>
        <taxon>Actinomycetota</taxon>
        <taxon>Actinomycetes</taxon>
        <taxon>Kitasatosporales</taxon>
        <taxon>Streptomycetaceae</taxon>
        <taxon>Kitasatospora</taxon>
    </lineage>
</organism>
<proteinExistence type="predicted"/>
<evidence type="ECO:0000313" key="2">
    <source>
        <dbReference type="EMBL" id="BFP43973.1"/>
    </source>
</evidence>
<gene>
    <name evidence="2" type="ORF">KCMC57_03410</name>
</gene>
<name>A0AB33JRG9_9ACTN</name>
<feature type="compositionally biased region" description="Basic and acidic residues" evidence="1">
    <location>
        <begin position="1"/>
        <end position="13"/>
    </location>
</feature>
<dbReference type="EMBL" id="AP035881">
    <property type="protein sequence ID" value="BFP43973.1"/>
    <property type="molecule type" value="Genomic_DNA"/>
</dbReference>
<dbReference type="RefSeq" id="WP_407986569.1">
    <property type="nucleotide sequence ID" value="NZ_AP035881.2"/>
</dbReference>